<proteinExistence type="predicted"/>
<reference evidence="2" key="2">
    <citation type="submission" date="2019-10" db="EMBL/GenBank/DDBJ databases">
        <title>A de novo genome assembly of a pear dwarfing rootstock.</title>
        <authorList>
            <person name="Wang F."/>
            <person name="Wang J."/>
            <person name="Li S."/>
            <person name="Zhang Y."/>
            <person name="Fang M."/>
            <person name="Ma L."/>
            <person name="Zhao Y."/>
            <person name="Jiang S."/>
        </authorList>
    </citation>
    <scope>NUCLEOTIDE SEQUENCE [LARGE SCALE GENOMIC DNA]</scope>
</reference>
<dbReference type="PANTHER" id="PTHR36074">
    <property type="entry name" value="ISOPENTENYL-DIPHOSPHATE DELTA-ISOMERASE"/>
    <property type="match status" value="1"/>
</dbReference>
<dbReference type="EMBL" id="SMOL01000402">
    <property type="protein sequence ID" value="KAB2615487.1"/>
    <property type="molecule type" value="Genomic_DNA"/>
</dbReference>
<dbReference type="Proteomes" id="UP000327157">
    <property type="component" value="Chromosome 3"/>
</dbReference>
<organism evidence="1 2">
    <name type="scientific">Pyrus ussuriensis x Pyrus communis</name>
    <dbReference type="NCBI Taxonomy" id="2448454"/>
    <lineage>
        <taxon>Eukaryota</taxon>
        <taxon>Viridiplantae</taxon>
        <taxon>Streptophyta</taxon>
        <taxon>Embryophyta</taxon>
        <taxon>Tracheophyta</taxon>
        <taxon>Spermatophyta</taxon>
        <taxon>Magnoliopsida</taxon>
        <taxon>eudicotyledons</taxon>
        <taxon>Gunneridae</taxon>
        <taxon>Pentapetalae</taxon>
        <taxon>rosids</taxon>
        <taxon>fabids</taxon>
        <taxon>Rosales</taxon>
        <taxon>Rosaceae</taxon>
        <taxon>Amygdaloideae</taxon>
        <taxon>Maleae</taxon>
        <taxon>Pyrus</taxon>
    </lineage>
</organism>
<evidence type="ECO:0000313" key="1">
    <source>
        <dbReference type="EMBL" id="KAB2615487.1"/>
    </source>
</evidence>
<reference evidence="1 2" key="3">
    <citation type="submission" date="2019-11" db="EMBL/GenBank/DDBJ databases">
        <title>A de novo genome assembly of a pear dwarfing rootstock.</title>
        <authorList>
            <person name="Wang F."/>
            <person name="Wang J."/>
            <person name="Li S."/>
            <person name="Zhang Y."/>
            <person name="Fang M."/>
            <person name="Ma L."/>
            <person name="Zhao Y."/>
            <person name="Jiang S."/>
        </authorList>
    </citation>
    <scope>NUCLEOTIDE SEQUENCE [LARGE SCALE GENOMIC DNA]</scope>
    <source>
        <strain evidence="1">S2</strain>
        <tissue evidence="1">Leaf</tissue>
    </source>
</reference>
<evidence type="ECO:0000313" key="2">
    <source>
        <dbReference type="Proteomes" id="UP000327157"/>
    </source>
</evidence>
<name>A0A5N5GK47_9ROSA</name>
<gene>
    <name evidence="1" type="ORF">D8674_022075</name>
</gene>
<dbReference type="PANTHER" id="PTHR36074:SF1">
    <property type="entry name" value="ISOPENTENYL-DIPHOSPHATE DELTA-ISOMERASE"/>
    <property type="match status" value="1"/>
</dbReference>
<comment type="caution">
    <text evidence="1">The sequence shown here is derived from an EMBL/GenBank/DDBJ whole genome shotgun (WGS) entry which is preliminary data.</text>
</comment>
<reference evidence="1 2" key="1">
    <citation type="submission" date="2019-09" db="EMBL/GenBank/DDBJ databases">
        <authorList>
            <person name="Ou C."/>
        </authorList>
    </citation>
    <scope>NUCLEOTIDE SEQUENCE [LARGE SCALE GENOMIC DNA]</scope>
    <source>
        <strain evidence="1">S2</strain>
        <tissue evidence="1">Leaf</tissue>
    </source>
</reference>
<dbReference type="OrthoDB" id="1925570at2759"/>
<dbReference type="AlphaFoldDB" id="A0A5N5GK47"/>
<keyword evidence="2" id="KW-1185">Reference proteome</keyword>
<accession>A0A5N5GK47</accession>
<sequence length="332" mass="36619">MAGIAIILDLLRKKPSPSTVQALHSAGYFSAKAAASAAAASVAAGAPYAYKALFGNFRVPVAHCDAGTAWSEDYVSNIRSSSQRIFQSDSHNYSTKEYKIELKPLFSAFELRTLTMTTLRSFLMFFLPLLEPRTNLEEDDDDFLPDTEEKQPIDYVVPLKKSVVQIIRETSVVTTRRILERICVHYVSERMAWKLLKDVPKSAMRKAGRRLPTLVFFCSVSKTTFRGHFLGVAASWLIQVGIDVYRYISRTIKSREEVDDIDTAEQVKILGKKVTVTTIRCGASLVFASIGAGIGASLIRPSSGQWIGCLLGDLAGPLIVTACLGRVYHGEL</sequence>
<protein>
    <submittedName>
        <fullName evidence="1">Uncharacterized protein</fullName>
    </submittedName>
</protein>